<proteinExistence type="predicted"/>
<gene>
    <name evidence="1" type="ORF">Tcan_17799</name>
</gene>
<evidence type="ECO:0000313" key="2">
    <source>
        <dbReference type="Proteomes" id="UP000031036"/>
    </source>
</evidence>
<protein>
    <submittedName>
        <fullName evidence="1">Uncharacterized protein</fullName>
    </submittedName>
</protein>
<keyword evidence="2" id="KW-1185">Reference proteome</keyword>
<sequence>MMPFVVDLFSEYHTHQHHQAKAYDIQPLEDFPETILDFEGEDAEDYLENGEPHAYDIQPLEDFPETILDFEGEDAEDYLENGEPHVNGIMTETPEPESTCRIKLLRPELPPDMQPESTADLKCAVNVKERIEINVFMHNYHFGVTRVELHPQKRATL</sequence>
<evidence type="ECO:0000313" key="1">
    <source>
        <dbReference type="EMBL" id="KHN87576.1"/>
    </source>
</evidence>
<dbReference type="STRING" id="6265.A0A0B2VVL2"/>
<organism evidence="1 2">
    <name type="scientific">Toxocara canis</name>
    <name type="common">Canine roundworm</name>
    <dbReference type="NCBI Taxonomy" id="6265"/>
    <lineage>
        <taxon>Eukaryota</taxon>
        <taxon>Metazoa</taxon>
        <taxon>Ecdysozoa</taxon>
        <taxon>Nematoda</taxon>
        <taxon>Chromadorea</taxon>
        <taxon>Rhabditida</taxon>
        <taxon>Spirurina</taxon>
        <taxon>Ascaridomorpha</taxon>
        <taxon>Ascaridoidea</taxon>
        <taxon>Toxocaridae</taxon>
        <taxon>Toxocara</taxon>
    </lineage>
</organism>
<reference evidence="1 2" key="1">
    <citation type="submission" date="2014-11" db="EMBL/GenBank/DDBJ databases">
        <title>Genetic blueprint of the zoonotic pathogen Toxocara canis.</title>
        <authorList>
            <person name="Zhu X.-Q."/>
            <person name="Korhonen P.K."/>
            <person name="Cai H."/>
            <person name="Young N.D."/>
            <person name="Nejsum P."/>
            <person name="von Samson-Himmelstjerna G."/>
            <person name="Boag P.R."/>
            <person name="Tan P."/>
            <person name="Li Q."/>
            <person name="Min J."/>
            <person name="Yang Y."/>
            <person name="Wang X."/>
            <person name="Fang X."/>
            <person name="Hall R.S."/>
            <person name="Hofmann A."/>
            <person name="Sternberg P.W."/>
            <person name="Jex A.R."/>
            <person name="Gasser R.B."/>
        </authorList>
    </citation>
    <scope>NUCLEOTIDE SEQUENCE [LARGE SCALE GENOMIC DNA]</scope>
    <source>
        <strain evidence="1">PN_DK_2014</strain>
    </source>
</reference>
<comment type="caution">
    <text evidence="1">The sequence shown here is derived from an EMBL/GenBank/DDBJ whole genome shotgun (WGS) entry which is preliminary data.</text>
</comment>
<dbReference type="AlphaFoldDB" id="A0A0B2VVL2"/>
<dbReference type="Proteomes" id="UP000031036">
    <property type="component" value="Unassembled WGS sequence"/>
</dbReference>
<dbReference type="OrthoDB" id="63267at2759"/>
<name>A0A0B2VVL2_TOXCA</name>
<dbReference type="EMBL" id="JPKZ01000402">
    <property type="protein sequence ID" value="KHN87576.1"/>
    <property type="molecule type" value="Genomic_DNA"/>
</dbReference>
<accession>A0A0B2VVL2</accession>